<dbReference type="GO" id="GO:0005576">
    <property type="term" value="C:extracellular region"/>
    <property type="evidence" value="ECO:0007669"/>
    <property type="project" value="UniProtKB-SubCell"/>
</dbReference>
<keyword evidence="3" id="KW-0732">Signal</keyword>
<sequence>MSLRRFWIGVVAGLGLWAGAAAYADEFSPVNYDVYFGDINGDGCDDFYLKAKPLLVLLHGDIVTPIETPPNVASLQVLRGENGYGYCLDTYSISVNETLDTTGLLLGAYNYFTGDFNGDGYTDALLQAPSSNGYNSLTLAGNAAGQVPSVLQIFSNDLGSPEIGADQVAITVRDHNNDGRDDIILRQAGYNDLALLATAGGPQNGFLLTGQEIYPTQQDSSTVVGAIAAQHEVGIDGSANYSIPIYAPPGIGGLQPSLALAYNSNAGNGMAGVGFDISGLSAIHRCATTLERDTFLDGVDFDNNDQFCLDGQRLVAVNGVYGADGTEYRLEHDPNTRIFSYGSEGTAMDIQGLFPTIAHNPQRFTVWSQAGQIVEYGHNNQSRSTKVISFRSCPTGFLPFGEKCRRFIRFDPQLNPYYEYADLIYTPENRTYEWATSKIEDRFGNKMVFSYYDDDANGEHFITRIDYSHDNGGSAQHSLRFTYQARPDQSSGFFAGSTTRQTKRLVGISSYVASREVRSLNLKYGRDGMNSITGDSRLQSVQECADSQCTPATLFSWDIGEPGFAAGSVNTGNTNQGWDNTLLVMDVNGDGRDDLVHPHGSWRIMLSNGRTMESDVVSVPHTGQAYAQVIRYNNDNKDDILYPGSDGNWHVYIAKTTASSQHVFTHNPLTGQPLPNPVTVTIPGGVGFDSVSTGIPATGYASAKLLDINGDGRMDLFYRKDGYNYIRLMTDSGFGPERSSGVEVVNLDLLIPMDINGDGLTDLLQRQTSSSGKWTIWLSRGDNGFQTAFRTPTTTSFSTSGHTNSPRLIDFNADGLTDVLLTYNNRWYVMLNTGGNFQPPFEAAVAGSSWREALTHDYNGDGRTDILYRHADATWHVYVSDGYQFKDYSTGIPATGYQYRPQLLDITGNGMQDLMYVSGSTWHTRLRKGKRPDYLTEVRNGMGVVTRFDYTVMTDTTIQDFYDPGPEVDYPLRNINNASYLVSKVEQSDGAGGFNSSSYYYKQMLVHMRGLGSLGFKEVKAVSNDTGIETVSTFSHDYANQKQGALEQITTTASNATVLSDTVNEWQVNTIGTGDGRHYQRQLTKTTVTKRDLNGAFLHKEINDYSNYDDYNNVRNINSRIYDDSNTLLRTTTTESTYSNNETTWLLGLLTSTTKTVNVPGKPLIKRKSSFDYDTTTGRKTADKVLRPQAAGEPEIVLHEIQYGKDESGAVQVDNFGRNLAVTVTGPDFSSRTNSLAYDASGRYVATQTNAANHASSATYYPDTHINAGLLQVSTDANGLTTRFTYDKFGRRKTATALADTANAVTTTTEFVWCNSSNPDCPSVGSGQAQTAEYYIRTRSTDGSESMVYIDKLGREVRKAARSLDGSWAYIDYEFDARGRNVRVSEPYFKGGSPLWNAVDLYDDLDRPLKSTDANNRTDEVEFNGLVVTAKNNVLDNAQLLTTGQQKIEWRNPLGHVIKVVDNDNQAIEYTYDAVGNVTTVDVLAATPADITQGMANPAQYTNTTITYDVLGRKETLDDPDKGLWRYYYNGLGQLIAQRNARGEVTCTAYDKLGRPVKRIDNYQGGLPAQVGDNAQAHQQCAGDAANPETATWTYDTATGAGKGQLHRVSGSQGYEEVFLYDSFSRNTRLTKTVNGSSYVVDTAYDNRNRVESVKYPGASNRLEIKHIYNNFGFLTAVRNAANDANYYTVDAMDARGNIVGETFGNNVETLKSYQNATGYLTSIKSQTALGNGDIQDLAFNFDKIGNLVYRQDSREGLREDSRYDALNRLVNVETDMDVSDPLIAKTTTAVTYDTLGNIRSKTGVGTYKYGRQCGIAYGPHAVCEISGSKNAVYSYDANGNMTGGDGRSISYTYFDKPAQIIKGTTTTAISYGPDRSRYFRRDTVAGKVTDYTYIGGLYEKVDFKDNGATINKTEERHYIGGFAVVTIENRDAASAGSRVTRYLHKDHLGSVTTITDESGLIAEEFSFDPWGKRRAPSLAQLESLLGSWETLTTAQRRNQTIDAVLLGSAVTHRGFTGHEQMDPVGLIHMNGRVYDAEIGRFLSADPFVRDITNLQALNRYSYVENNPLSYTDPSGYFLKKLFKKIANVVRDVVREWRRFLKRVVRAQGRLFGRIPGPIRDVLVAVACGGQPLCYAAMQARISMSVAYANGGTIKQSLKAGAVAFVSSYHEATRIGIPSKWGDVTGKKLAFDATVKAVGGDSRGADDTEPNPSSFDRVLGWVLKAATEKAEAVEEGAQKGQAALDLISKHKNTIISAARARGVNPQHVA</sequence>
<dbReference type="NCBIfam" id="TIGR01643">
    <property type="entry name" value="YD_repeat_2x"/>
    <property type="match status" value="3"/>
</dbReference>
<comment type="caution">
    <text evidence="5">The sequence shown here is derived from an EMBL/GenBank/DDBJ whole genome shotgun (WGS) entry which is preliminary data.</text>
</comment>
<dbReference type="GO" id="GO:0005737">
    <property type="term" value="C:cytoplasm"/>
    <property type="evidence" value="ECO:0007669"/>
    <property type="project" value="InterPro"/>
</dbReference>
<dbReference type="EMBL" id="VHSG01000051">
    <property type="protein sequence ID" value="TQV65815.1"/>
    <property type="molecule type" value="Genomic_DNA"/>
</dbReference>
<keyword evidence="6" id="KW-1185">Reference proteome</keyword>
<dbReference type="OrthoDB" id="7059642at2"/>
<proteinExistence type="predicted"/>
<gene>
    <name evidence="5" type="ORF">FKG94_28100</name>
</gene>
<name>A0A545SLF9_9GAMM</name>
<dbReference type="Proteomes" id="UP000319732">
    <property type="component" value="Unassembled WGS sequence"/>
</dbReference>
<keyword evidence="4" id="KW-0843">Virulence</keyword>
<dbReference type="Pfam" id="PF03534">
    <property type="entry name" value="SpvB"/>
    <property type="match status" value="1"/>
</dbReference>
<evidence type="ECO:0000256" key="3">
    <source>
        <dbReference type="ARBA" id="ARBA00022729"/>
    </source>
</evidence>
<dbReference type="SUPFAM" id="SSF69318">
    <property type="entry name" value="Integrin alpha N-terminal domain"/>
    <property type="match status" value="2"/>
</dbReference>
<reference evidence="5 6" key="1">
    <citation type="submission" date="2019-06" db="EMBL/GenBank/DDBJ databases">
        <title>Whole genome sequence for Cellvibrionaceae sp. R142.</title>
        <authorList>
            <person name="Wang G."/>
        </authorList>
    </citation>
    <scope>NUCLEOTIDE SEQUENCE [LARGE SCALE GENOMIC DNA]</scope>
    <source>
        <strain evidence="5 6">R142</strain>
    </source>
</reference>
<dbReference type="PANTHER" id="PTHR32305">
    <property type="match status" value="1"/>
</dbReference>
<evidence type="ECO:0000313" key="5">
    <source>
        <dbReference type="EMBL" id="TQV65815.1"/>
    </source>
</evidence>
<dbReference type="Pfam" id="PF05593">
    <property type="entry name" value="RHS_repeat"/>
    <property type="match status" value="1"/>
</dbReference>
<evidence type="ECO:0000313" key="6">
    <source>
        <dbReference type="Proteomes" id="UP000319732"/>
    </source>
</evidence>
<dbReference type="Gene3D" id="2.180.10.10">
    <property type="entry name" value="RHS repeat-associated core"/>
    <property type="match status" value="3"/>
</dbReference>
<keyword evidence="2" id="KW-0964">Secreted</keyword>
<dbReference type="RefSeq" id="WP_142930278.1">
    <property type="nucleotide sequence ID" value="NZ_ML660126.1"/>
</dbReference>
<evidence type="ECO:0000256" key="4">
    <source>
        <dbReference type="ARBA" id="ARBA00023026"/>
    </source>
</evidence>
<evidence type="ECO:0000256" key="2">
    <source>
        <dbReference type="ARBA" id="ARBA00022525"/>
    </source>
</evidence>
<dbReference type="InterPro" id="IPR028994">
    <property type="entry name" value="Integrin_alpha_N"/>
</dbReference>
<dbReference type="NCBIfam" id="TIGR03696">
    <property type="entry name" value="Rhs_assc_core"/>
    <property type="match status" value="1"/>
</dbReference>
<dbReference type="PANTHER" id="PTHR32305:SF15">
    <property type="entry name" value="PROTEIN RHSA-RELATED"/>
    <property type="match status" value="1"/>
</dbReference>
<comment type="subcellular location">
    <subcellularLocation>
        <location evidence="1">Secreted</location>
    </subcellularLocation>
</comment>
<evidence type="ECO:0000256" key="1">
    <source>
        <dbReference type="ARBA" id="ARBA00004613"/>
    </source>
</evidence>
<dbReference type="Pfam" id="PF13517">
    <property type="entry name" value="FG-GAP_3"/>
    <property type="match status" value="2"/>
</dbReference>
<dbReference type="Gene3D" id="2.40.128.340">
    <property type="match status" value="1"/>
</dbReference>
<dbReference type="InterPro" id="IPR003284">
    <property type="entry name" value="Sal_SpvB"/>
</dbReference>
<dbReference type="InterPro" id="IPR013517">
    <property type="entry name" value="FG-GAP"/>
</dbReference>
<dbReference type="InterPro" id="IPR022385">
    <property type="entry name" value="Rhs_assc_core"/>
</dbReference>
<dbReference type="Gene3D" id="2.130.10.130">
    <property type="entry name" value="Integrin alpha, N-terminal"/>
    <property type="match status" value="1"/>
</dbReference>
<dbReference type="InterPro" id="IPR006530">
    <property type="entry name" value="YD"/>
</dbReference>
<feature type="non-terminal residue" evidence="5">
    <location>
        <position position="2269"/>
    </location>
</feature>
<protein>
    <submittedName>
        <fullName evidence="5">Uncharacterized protein</fullName>
    </submittedName>
</protein>
<accession>A0A545SLF9</accession>
<dbReference type="InterPro" id="IPR031325">
    <property type="entry name" value="RHS_repeat"/>
</dbReference>
<dbReference type="InterPro" id="IPR050708">
    <property type="entry name" value="T6SS_VgrG/RHS"/>
</dbReference>
<organism evidence="5 6">
    <name type="scientific">Exilibacterium tricleocarpae</name>
    <dbReference type="NCBI Taxonomy" id="2591008"/>
    <lineage>
        <taxon>Bacteria</taxon>
        <taxon>Pseudomonadati</taxon>
        <taxon>Pseudomonadota</taxon>
        <taxon>Gammaproteobacteria</taxon>
        <taxon>Cellvibrionales</taxon>
        <taxon>Cellvibrionaceae</taxon>
        <taxon>Exilibacterium</taxon>
    </lineage>
</organism>